<dbReference type="AlphaFoldDB" id="B6IWA4"/>
<name>B6IWA4_RHOCS</name>
<feature type="transmembrane region" description="Helical" evidence="1">
    <location>
        <begin position="6"/>
        <end position="28"/>
    </location>
</feature>
<reference evidence="2 3" key="1">
    <citation type="journal article" date="2010" name="BMC Genomics">
        <title>Metabolic flexibility revealed in the genome of the cyst-forming alpha-1 proteobacterium Rhodospirillum centenum.</title>
        <authorList>
            <person name="Lu Y.K."/>
            <person name="Marden J."/>
            <person name="Han M."/>
            <person name="Swingley W.D."/>
            <person name="Mastrian S.D."/>
            <person name="Chowdhury S.R."/>
            <person name="Hao J."/>
            <person name="Helmy T."/>
            <person name="Kim S."/>
            <person name="Kurdoglu A.A."/>
            <person name="Matthies H.J."/>
            <person name="Rollo D."/>
            <person name="Stothard P."/>
            <person name="Blankenship R.E."/>
            <person name="Bauer C.E."/>
            <person name="Touchman J.W."/>
        </authorList>
    </citation>
    <scope>NUCLEOTIDE SEQUENCE [LARGE SCALE GENOMIC DNA]</scope>
    <source>
        <strain evidence="3">ATCC 51521 / SW</strain>
    </source>
</reference>
<evidence type="ECO:0000256" key="1">
    <source>
        <dbReference type="SAM" id="Phobius"/>
    </source>
</evidence>
<dbReference type="KEGG" id="rce:RC1_3216"/>
<protein>
    <submittedName>
        <fullName evidence="2">Uncharacterized protein</fullName>
    </submittedName>
</protein>
<dbReference type="OrthoDB" id="7510986at2"/>
<dbReference type="RefSeq" id="WP_012568357.1">
    <property type="nucleotide sequence ID" value="NC_011420.2"/>
</dbReference>
<dbReference type="HOGENOM" id="CLU_2303806_0_0_5"/>
<gene>
    <name evidence="2" type="ordered locus">RC1_3216</name>
</gene>
<dbReference type="EMBL" id="CP000613">
    <property type="protein sequence ID" value="ACJ00578.1"/>
    <property type="molecule type" value="Genomic_DNA"/>
</dbReference>
<evidence type="ECO:0000313" key="3">
    <source>
        <dbReference type="Proteomes" id="UP000001591"/>
    </source>
</evidence>
<organism evidence="2 3">
    <name type="scientific">Rhodospirillum centenum (strain ATCC 51521 / SW)</name>
    <dbReference type="NCBI Taxonomy" id="414684"/>
    <lineage>
        <taxon>Bacteria</taxon>
        <taxon>Pseudomonadati</taxon>
        <taxon>Pseudomonadota</taxon>
        <taxon>Alphaproteobacteria</taxon>
        <taxon>Rhodospirillales</taxon>
        <taxon>Rhodospirillaceae</taxon>
        <taxon>Rhodospirillum</taxon>
    </lineage>
</organism>
<sequence>MTDMEIPAALLRAGGDGAVLAGALLLYLASPNRPRPAGPAGRRRLGRAGALGLVAGQGLLLAALGPAAAVFTAVTLAMLVWSVAPLLLAWWTRPQGEGAR</sequence>
<feature type="transmembrane region" description="Helical" evidence="1">
    <location>
        <begin position="48"/>
        <end position="64"/>
    </location>
</feature>
<keyword evidence="1" id="KW-0812">Transmembrane</keyword>
<keyword evidence="3" id="KW-1185">Reference proteome</keyword>
<dbReference type="STRING" id="414684.RC1_3216"/>
<accession>B6IWA4</accession>
<proteinExistence type="predicted"/>
<feature type="transmembrane region" description="Helical" evidence="1">
    <location>
        <begin position="70"/>
        <end position="91"/>
    </location>
</feature>
<evidence type="ECO:0000313" key="2">
    <source>
        <dbReference type="EMBL" id="ACJ00578.1"/>
    </source>
</evidence>
<dbReference type="Proteomes" id="UP000001591">
    <property type="component" value="Chromosome"/>
</dbReference>
<keyword evidence="1" id="KW-1133">Transmembrane helix</keyword>
<keyword evidence="1" id="KW-0472">Membrane</keyword>